<gene>
    <name evidence="2" type="primary">NRT3.3</name>
</gene>
<keyword evidence="1" id="KW-1003">Cell membrane</keyword>
<keyword evidence="1" id="KW-0534">Nitrate assimilation</keyword>
<feature type="signal peptide" evidence="1">
    <location>
        <begin position="1"/>
        <end position="22"/>
    </location>
</feature>
<protein>
    <recommendedName>
        <fullName evidence="1">High-affinity nitrate transporter</fullName>
    </recommendedName>
</protein>
<name>A0A1S6YD73_PINPS</name>
<dbReference type="EMBL" id="KX986702">
    <property type="protein sequence ID" value="AQX43119.1"/>
    <property type="molecule type" value="mRNA"/>
</dbReference>
<keyword evidence="1" id="KW-0812">Transmembrane</keyword>
<dbReference type="GO" id="GO:0042128">
    <property type="term" value="P:nitrate assimilation"/>
    <property type="evidence" value="ECO:0007669"/>
    <property type="project" value="UniProtKB-UniRule"/>
</dbReference>
<accession>A0A1S6YD73</accession>
<dbReference type="GO" id="GO:0005886">
    <property type="term" value="C:plasma membrane"/>
    <property type="evidence" value="ECO:0007669"/>
    <property type="project" value="UniProtKB-UniRule"/>
</dbReference>
<reference evidence="2" key="1">
    <citation type="submission" date="2016-10" db="EMBL/GenBank/DDBJ databases">
        <title>Molecular fundamentals of nitrogen uptake and transport in trees.</title>
        <authorList>
            <person name="Castro-Rodriguez V."/>
            <person name="Canas R.A."/>
            <person name="de la Torre F."/>
            <person name="Pascual B."/>
            <person name="Avila C."/>
            <person name="Canovas F.M."/>
        </authorList>
    </citation>
    <scope>NUCLEOTIDE SEQUENCE</scope>
</reference>
<proteinExistence type="evidence at transcript level"/>
<feature type="transmembrane region" description="Helical" evidence="1">
    <location>
        <begin position="184"/>
        <end position="203"/>
    </location>
</feature>
<evidence type="ECO:0000313" key="2">
    <source>
        <dbReference type="EMBL" id="AQX43119.1"/>
    </source>
</evidence>
<dbReference type="InterPro" id="IPR016605">
    <property type="entry name" value="Transptr_NO3_Nar2"/>
</dbReference>
<keyword evidence="1" id="KW-0732">Signal</keyword>
<keyword evidence="1" id="KW-0472">Membrane</keyword>
<dbReference type="AlphaFoldDB" id="A0A1S6YD73"/>
<organism evidence="2">
    <name type="scientific">Pinus pinaster</name>
    <name type="common">Maritime pine</name>
    <dbReference type="NCBI Taxonomy" id="71647"/>
    <lineage>
        <taxon>Eukaryota</taxon>
        <taxon>Viridiplantae</taxon>
        <taxon>Streptophyta</taxon>
        <taxon>Embryophyta</taxon>
        <taxon>Tracheophyta</taxon>
        <taxon>Spermatophyta</taxon>
        <taxon>Pinopsida</taxon>
        <taxon>Pinidae</taxon>
        <taxon>Conifers I</taxon>
        <taxon>Pinales</taxon>
        <taxon>Pinaceae</taxon>
        <taxon>Pinus</taxon>
        <taxon>Pinus subgen. Pinus</taxon>
    </lineage>
</organism>
<dbReference type="PIRSF" id="PIRSF012939">
    <property type="entry name" value="Transpt_NO3_Nar2"/>
    <property type="match status" value="1"/>
</dbReference>
<dbReference type="PANTHER" id="PTHR34806">
    <property type="entry name" value="HIGH-AFFINITY NITRATE TRANSPORTER 3.2"/>
    <property type="match status" value="1"/>
</dbReference>
<dbReference type="PANTHER" id="PTHR34806:SF1">
    <property type="entry name" value="HIGH-AFFINITY NITRATE TRANSPORTER 3.1"/>
    <property type="match status" value="1"/>
</dbReference>
<comment type="function">
    <text evidence="1">Involved in nitrate transport.</text>
</comment>
<evidence type="ECO:0000256" key="1">
    <source>
        <dbReference type="PIRNR" id="PIRNR012939"/>
    </source>
</evidence>
<dbReference type="GO" id="GO:0010167">
    <property type="term" value="P:response to nitrate"/>
    <property type="evidence" value="ECO:0007669"/>
    <property type="project" value="UniProtKB-UniRule"/>
</dbReference>
<dbReference type="Pfam" id="PF16974">
    <property type="entry name" value="NAR2"/>
    <property type="match status" value="1"/>
</dbReference>
<keyword evidence="1" id="KW-1133">Transmembrane helix</keyword>
<feature type="chain" id="PRO_5017107264" description="High-affinity nitrate transporter" evidence="1">
    <location>
        <begin position="23"/>
        <end position="216"/>
    </location>
</feature>
<dbReference type="GO" id="GO:0015112">
    <property type="term" value="F:nitrate transmembrane transporter activity"/>
    <property type="evidence" value="ECO:0007669"/>
    <property type="project" value="TreeGrafter"/>
</dbReference>
<sequence>MSSMVEFVLWCIMVISCSVAWATAGVHFSSLPNTLEVTAAINLSTATLPNGAAMAGRDQLVVSWWVKELSSSWEDSEYKTVKVKLCFAPVSQVDRQWRKTDEDLKKDKTCQFDMSEQPLHSNIKKNTIKWTVARDVPKGIYFVRAYALNPLGKEVAYGQSTNKKKTSNLFMVEPISGRHGSLDIATVVCSAFAIVSLFGFFMLEKWSAKKAELQKK</sequence>
<comment type="similarity">
    <text evidence="1">Belongs to the NAR2 family.</text>
</comment>